<proteinExistence type="predicted"/>
<protein>
    <submittedName>
        <fullName evidence="4">Oxalate decarboxylase OxdD</fullName>
    </submittedName>
</protein>
<gene>
    <name evidence="4" type="primary">oxdD</name>
    <name evidence="4" type="ORF">BN996_03251</name>
</gene>
<name>A0A0D6JV45_9EURY</name>
<dbReference type="InterPro" id="IPR051610">
    <property type="entry name" value="GPI/OXD"/>
</dbReference>
<evidence type="ECO:0000259" key="3">
    <source>
        <dbReference type="Pfam" id="PF07883"/>
    </source>
</evidence>
<dbReference type="RefSeq" id="WP_089780726.1">
    <property type="nucleotide sequence ID" value="NZ_CABLRR010000004.1"/>
</dbReference>
<keyword evidence="1" id="KW-0479">Metal-binding</keyword>
<dbReference type="EMBL" id="CSTE01000004">
    <property type="protein sequence ID" value="CQR52667.1"/>
    <property type="molecule type" value="Genomic_DNA"/>
</dbReference>
<sequence length="136" mass="14968">MVSEKRFVQADDVETIELDWGTLKWMNTPEVTGSEGFSAGVVLLEPGKGHERHTHPDSEEILYFLGGEGEQTIEDETRTVGAGDMVHIPSGVEHSTINTSWEPLRFLAVYCPPGPEAEIRDDDDATIFPPGEFPGN</sequence>
<dbReference type="PANTHER" id="PTHR35848:SF6">
    <property type="entry name" value="CUPIN TYPE-2 DOMAIN-CONTAINING PROTEIN"/>
    <property type="match status" value="1"/>
</dbReference>
<evidence type="ECO:0000256" key="1">
    <source>
        <dbReference type="ARBA" id="ARBA00022723"/>
    </source>
</evidence>
<feature type="region of interest" description="Disordered" evidence="2">
    <location>
        <begin position="117"/>
        <end position="136"/>
    </location>
</feature>
<feature type="domain" description="Cupin type-2" evidence="3">
    <location>
        <begin position="41"/>
        <end position="110"/>
    </location>
</feature>
<dbReference type="OrthoDB" id="190812at2157"/>
<dbReference type="AlphaFoldDB" id="A0A0D6JV45"/>
<dbReference type="SUPFAM" id="SSF51182">
    <property type="entry name" value="RmlC-like cupins"/>
    <property type="match status" value="1"/>
</dbReference>
<dbReference type="InterPro" id="IPR011051">
    <property type="entry name" value="RmlC_Cupin_sf"/>
</dbReference>
<keyword evidence="5" id="KW-1185">Reference proteome</keyword>
<dbReference type="PANTHER" id="PTHR35848">
    <property type="entry name" value="OXALATE-BINDING PROTEIN"/>
    <property type="match status" value="1"/>
</dbReference>
<evidence type="ECO:0000313" key="5">
    <source>
        <dbReference type="Proteomes" id="UP000198902"/>
    </source>
</evidence>
<dbReference type="InterPro" id="IPR014710">
    <property type="entry name" value="RmlC-like_jellyroll"/>
</dbReference>
<evidence type="ECO:0000256" key="2">
    <source>
        <dbReference type="SAM" id="MobiDB-lite"/>
    </source>
</evidence>
<dbReference type="Pfam" id="PF07883">
    <property type="entry name" value="Cupin_2"/>
    <property type="match status" value="1"/>
</dbReference>
<reference evidence="5" key="1">
    <citation type="submission" date="2015-03" db="EMBL/GenBank/DDBJ databases">
        <authorList>
            <person name="Urmite Genomes"/>
        </authorList>
    </citation>
    <scope>NUCLEOTIDE SEQUENCE [LARGE SCALE GENOMIC DNA]</scope>
    <source>
        <strain evidence="5">Arc-Hr</strain>
    </source>
</reference>
<dbReference type="Proteomes" id="UP000198902">
    <property type="component" value="Unassembled WGS sequence"/>
</dbReference>
<accession>A0A0D6JV45</accession>
<dbReference type="GO" id="GO:0046872">
    <property type="term" value="F:metal ion binding"/>
    <property type="evidence" value="ECO:0007669"/>
    <property type="project" value="UniProtKB-KW"/>
</dbReference>
<dbReference type="InterPro" id="IPR013096">
    <property type="entry name" value="Cupin_2"/>
</dbReference>
<dbReference type="Gene3D" id="2.60.120.10">
    <property type="entry name" value="Jelly Rolls"/>
    <property type="match status" value="1"/>
</dbReference>
<organism evidence="4 5">
    <name type="scientific">Haloferax massiliensis</name>
    <dbReference type="NCBI Taxonomy" id="1476858"/>
    <lineage>
        <taxon>Archaea</taxon>
        <taxon>Methanobacteriati</taxon>
        <taxon>Methanobacteriota</taxon>
        <taxon>Stenosarchaea group</taxon>
        <taxon>Halobacteria</taxon>
        <taxon>Halobacteriales</taxon>
        <taxon>Haloferacaceae</taxon>
        <taxon>Haloferax</taxon>
    </lineage>
</organism>
<evidence type="ECO:0000313" key="4">
    <source>
        <dbReference type="EMBL" id="CQR52667.1"/>
    </source>
</evidence>